<accession>A0A6V8LE02</accession>
<evidence type="ECO:0000256" key="1">
    <source>
        <dbReference type="SAM" id="Phobius"/>
    </source>
</evidence>
<keyword evidence="3" id="KW-1185">Reference proteome</keyword>
<reference evidence="2 3" key="2">
    <citation type="submission" date="2020-03" db="EMBL/GenBank/DDBJ databases">
        <authorList>
            <person name="Ichikawa N."/>
            <person name="Kimura A."/>
            <person name="Kitahashi Y."/>
            <person name="Uohara A."/>
        </authorList>
    </citation>
    <scope>NUCLEOTIDE SEQUENCE [LARGE SCALE GENOMIC DNA]</scope>
    <source>
        <strain evidence="2 3">NBRC 108638</strain>
    </source>
</reference>
<keyword evidence="1" id="KW-0812">Transmembrane</keyword>
<organism evidence="2 3">
    <name type="scientific">Phytohabitans rumicis</name>
    <dbReference type="NCBI Taxonomy" id="1076125"/>
    <lineage>
        <taxon>Bacteria</taxon>
        <taxon>Bacillati</taxon>
        <taxon>Actinomycetota</taxon>
        <taxon>Actinomycetes</taxon>
        <taxon>Micromonosporales</taxon>
        <taxon>Micromonosporaceae</taxon>
    </lineage>
</organism>
<keyword evidence="1" id="KW-1133">Transmembrane helix</keyword>
<feature type="transmembrane region" description="Helical" evidence="1">
    <location>
        <begin position="58"/>
        <end position="85"/>
    </location>
</feature>
<feature type="transmembrane region" description="Helical" evidence="1">
    <location>
        <begin position="97"/>
        <end position="117"/>
    </location>
</feature>
<name>A0A6V8LE02_9ACTN</name>
<evidence type="ECO:0000313" key="2">
    <source>
        <dbReference type="EMBL" id="GFJ95472.1"/>
    </source>
</evidence>
<proteinExistence type="predicted"/>
<reference evidence="2 3" key="1">
    <citation type="submission" date="2020-03" db="EMBL/GenBank/DDBJ databases">
        <title>Whole genome shotgun sequence of Phytohabitans rumicis NBRC 108638.</title>
        <authorList>
            <person name="Komaki H."/>
            <person name="Tamura T."/>
        </authorList>
    </citation>
    <scope>NUCLEOTIDE SEQUENCE [LARGE SCALE GENOMIC DNA]</scope>
    <source>
        <strain evidence="2 3">NBRC 108638</strain>
    </source>
</reference>
<gene>
    <name evidence="2" type="ORF">Prum_091140</name>
</gene>
<protein>
    <submittedName>
        <fullName evidence="2">Uncharacterized protein</fullName>
    </submittedName>
</protein>
<keyword evidence="1" id="KW-0472">Membrane</keyword>
<feature type="transmembrane region" description="Helical" evidence="1">
    <location>
        <begin position="12"/>
        <end position="32"/>
    </location>
</feature>
<dbReference type="Proteomes" id="UP000482960">
    <property type="component" value="Unassembled WGS sequence"/>
</dbReference>
<sequence>MVRARAARRGRVGAVAAVLVVVGLGGAVLGWLQQVHIYRGLTYCLGTEDIHQDAGPQLAVLVVALTRMAVYGVALASAAGIPLLVTRYRTAFRQVAIAAVVAVATAGALFVADYAFFNGIDFYADYHGVAETATARCPDDSPPWWPDWLTFR</sequence>
<comment type="caution">
    <text evidence="2">The sequence shown here is derived from an EMBL/GenBank/DDBJ whole genome shotgun (WGS) entry which is preliminary data.</text>
</comment>
<evidence type="ECO:0000313" key="3">
    <source>
        <dbReference type="Proteomes" id="UP000482960"/>
    </source>
</evidence>
<dbReference type="EMBL" id="BLPG01000001">
    <property type="protein sequence ID" value="GFJ95472.1"/>
    <property type="molecule type" value="Genomic_DNA"/>
</dbReference>
<dbReference type="AlphaFoldDB" id="A0A6V8LE02"/>